<proteinExistence type="predicted"/>
<keyword evidence="2" id="KW-1185">Reference proteome</keyword>
<dbReference type="Proteomes" id="UP001239213">
    <property type="component" value="Unassembled WGS sequence"/>
</dbReference>
<organism evidence="1 2">
    <name type="scientific">Colletotrichum cuscutae</name>
    <dbReference type="NCBI Taxonomy" id="1209917"/>
    <lineage>
        <taxon>Eukaryota</taxon>
        <taxon>Fungi</taxon>
        <taxon>Dikarya</taxon>
        <taxon>Ascomycota</taxon>
        <taxon>Pezizomycotina</taxon>
        <taxon>Sordariomycetes</taxon>
        <taxon>Hypocreomycetidae</taxon>
        <taxon>Glomerellales</taxon>
        <taxon>Glomerellaceae</taxon>
        <taxon>Colletotrichum</taxon>
        <taxon>Colletotrichum acutatum species complex</taxon>
    </lineage>
</organism>
<dbReference type="EMBL" id="MPDP01000263">
    <property type="protein sequence ID" value="KAK1465267.1"/>
    <property type="molecule type" value="Genomic_DNA"/>
</dbReference>
<evidence type="ECO:0000313" key="1">
    <source>
        <dbReference type="EMBL" id="KAK1465267.1"/>
    </source>
</evidence>
<accession>A0AAI9UXE9</accession>
<name>A0AAI9UXE9_9PEZI</name>
<dbReference type="AlphaFoldDB" id="A0AAI9UXE9"/>
<evidence type="ECO:0000313" key="2">
    <source>
        <dbReference type="Proteomes" id="UP001239213"/>
    </source>
</evidence>
<sequence>MGKWSCTEADTIKVGTRLTDGAKLSFNWLTGGENNDTIRKKCGLKIDRRLDLKKLVPWLIGTNKPNDSTGKHATRGNCSKIMVFRNWSGVTRRTGRPRTRPKHTTRLSGEFPPCRVIGYKWSLSFTAHQLLVCRPCLAILAPEKLHVAREVGGRIRIPAVQLGKSTRNKPWLPSSDGAVGKKMPDSVVANTQKSGFNRFVISKIILRPHDQSEVTFRENRSRRWLEWKAWAAFPGRRDPSHMGLADDSRRCGTSLLNSSGPDSGVTTMILACVRLTRLRVTVLSIFVDTKDVDSIWLQSVVNVMSVAYECRRLAAQQVTPEMIGAIGGTCNNGQRQDSGRKHDRTQASGIWNLESAAAGHKSRTRAFGMYLWYKHLNWPSRRRLAKTEQRQTAGLEERNGNKPALADRNLVILSPVRRSQTTLSIEHG</sequence>
<protein>
    <submittedName>
        <fullName evidence="1">Uncharacterized protein</fullName>
    </submittedName>
</protein>
<comment type="caution">
    <text evidence="1">The sequence shown here is derived from an EMBL/GenBank/DDBJ whole genome shotgun (WGS) entry which is preliminary data.</text>
</comment>
<gene>
    <name evidence="1" type="ORF">CCUS01_07672</name>
</gene>
<reference evidence="1" key="1">
    <citation type="submission" date="2016-11" db="EMBL/GenBank/DDBJ databases">
        <title>The genome sequence of Colletotrichum cuscutae.</title>
        <authorList>
            <person name="Baroncelli R."/>
        </authorList>
    </citation>
    <scope>NUCLEOTIDE SEQUENCE</scope>
    <source>
        <strain evidence="1">IMI 304802</strain>
    </source>
</reference>